<dbReference type="RefSeq" id="WP_127733148.1">
    <property type="nucleotide sequence ID" value="NZ_SACP01000029.1"/>
</dbReference>
<dbReference type="NCBIfam" id="TIGR01728">
    <property type="entry name" value="SsuA_fam"/>
    <property type="match status" value="1"/>
</dbReference>
<dbReference type="SMART" id="SM00062">
    <property type="entry name" value="PBPb"/>
    <property type="match status" value="1"/>
</dbReference>
<dbReference type="OrthoDB" id="8195871at2"/>
<comment type="function">
    <text evidence="4">Part of a binding-protein-dependent transport system for aliphatic sulfonates. Putative binding protein.</text>
</comment>
<evidence type="ECO:0000313" key="7">
    <source>
        <dbReference type="EMBL" id="RVU14535.1"/>
    </source>
</evidence>
<name>A0A3S2YLZ6_9HYPH</name>
<evidence type="ECO:0000256" key="2">
    <source>
        <dbReference type="ARBA" id="ARBA00022448"/>
    </source>
</evidence>
<gene>
    <name evidence="7" type="ORF">EOE48_22610</name>
</gene>
<comment type="caution">
    <text evidence="7">The sequence shown here is derived from an EMBL/GenBank/DDBJ whole genome shotgun (WGS) entry which is preliminary data.</text>
</comment>
<keyword evidence="2" id="KW-0813">Transport</keyword>
<evidence type="ECO:0000313" key="8">
    <source>
        <dbReference type="Proteomes" id="UP000286997"/>
    </source>
</evidence>
<dbReference type="InterPro" id="IPR010067">
    <property type="entry name" value="ABC_SsuA_sub-bd"/>
</dbReference>
<evidence type="ECO:0000256" key="3">
    <source>
        <dbReference type="ARBA" id="ARBA00022729"/>
    </source>
</evidence>
<dbReference type="Proteomes" id="UP000286997">
    <property type="component" value="Unassembled WGS sequence"/>
</dbReference>
<dbReference type="EMBL" id="SACP01000029">
    <property type="protein sequence ID" value="RVU14535.1"/>
    <property type="molecule type" value="Genomic_DNA"/>
</dbReference>
<evidence type="ECO:0000259" key="6">
    <source>
        <dbReference type="SMART" id="SM00062"/>
    </source>
</evidence>
<dbReference type="Gene3D" id="3.40.190.10">
    <property type="entry name" value="Periplasmic binding protein-like II"/>
    <property type="match status" value="2"/>
</dbReference>
<evidence type="ECO:0000256" key="5">
    <source>
        <dbReference type="ARBA" id="ARBA00070228"/>
    </source>
</evidence>
<comment type="similarity">
    <text evidence="1">Belongs to the bacterial solute-binding protein SsuA/TauA family.</text>
</comment>
<reference evidence="7 8" key="1">
    <citation type="submission" date="2019-01" db="EMBL/GenBank/DDBJ databases">
        <authorList>
            <person name="Chen W.-M."/>
        </authorList>
    </citation>
    <scope>NUCLEOTIDE SEQUENCE [LARGE SCALE GENOMIC DNA]</scope>
    <source>
        <strain evidence="7 8">TER-1</strain>
    </source>
</reference>
<evidence type="ECO:0000256" key="1">
    <source>
        <dbReference type="ARBA" id="ARBA00010742"/>
    </source>
</evidence>
<dbReference type="GO" id="GO:0016020">
    <property type="term" value="C:membrane"/>
    <property type="evidence" value="ECO:0007669"/>
    <property type="project" value="InterPro"/>
</dbReference>
<evidence type="ECO:0000256" key="4">
    <source>
        <dbReference type="ARBA" id="ARBA00055538"/>
    </source>
</evidence>
<organism evidence="7 8">
    <name type="scientific">Methylobacterium oryzihabitans</name>
    <dbReference type="NCBI Taxonomy" id="2499852"/>
    <lineage>
        <taxon>Bacteria</taxon>
        <taxon>Pseudomonadati</taxon>
        <taxon>Pseudomonadota</taxon>
        <taxon>Alphaproteobacteria</taxon>
        <taxon>Hyphomicrobiales</taxon>
        <taxon>Methylobacteriaceae</taxon>
        <taxon>Methylobacterium</taxon>
    </lineage>
</organism>
<dbReference type="SUPFAM" id="SSF53850">
    <property type="entry name" value="Periplasmic binding protein-like II"/>
    <property type="match status" value="1"/>
</dbReference>
<feature type="domain" description="Solute-binding protein family 3/N-terminal" evidence="6">
    <location>
        <begin position="40"/>
        <end position="256"/>
    </location>
</feature>
<keyword evidence="8" id="KW-1185">Reference proteome</keyword>
<accession>A0A3S2YLZ6</accession>
<dbReference type="PANTHER" id="PTHR30024">
    <property type="entry name" value="ALIPHATIC SULFONATES-BINDING PROTEIN-RELATED"/>
    <property type="match status" value="1"/>
</dbReference>
<sequence length="325" mass="33970">MPALARAVARPRFADAARTALAALALLVLTTLLARADDRVIRIGYQKYGTLVLLKGKGLLEQRLKPLGYRVTWAEFPSGPPLLEALNAGAIDLGSTGEAPPIFAQAVNPNLVYVAAEPAAPLGEAILVGRDSPIRSLADLRGRTLALNKGSNTHYLVVRALEQAGLPYDAVTLAFLAPADAGAAFARGAVDAWAIWDPFLASAERTTGARTLATGEGLVPNRQFYLSSRSFVQAKRPALDAALAAIAEIDAWARASTDAVAAELAPAVGIPAPVLTLALRRQTFGVAPLDAAAIADQQRVADAFLRLGLLPKPITVADAVLRPGS</sequence>
<protein>
    <recommendedName>
        <fullName evidence="5">Putative aliphatic sulfonates-binding protein</fullName>
    </recommendedName>
</protein>
<dbReference type="GO" id="GO:0042626">
    <property type="term" value="F:ATPase-coupled transmembrane transporter activity"/>
    <property type="evidence" value="ECO:0007669"/>
    <property type="project" value="InterPro"/>
</dbReference>
<dbReference type="Pfam" id="PF12974">
    <property type="entry name" value="Phosphonate-bd"/>
    <property type="match status" value="1"/>
</dbReference>
<dbReference type="PANTHER" id="PTHR30024:SF42">
    <property type="entry name" value="ALIPHATIC SULFONATES-BINDING PROTEIN-RELATED"/>
    <property type="match status" value="1"/>
</dbReference>
<dbReference type="InterPro" id="IPR001638">
    <property type="entry name" value="Solute-binding_3/MltF_N"/>
</dbReference>
<proteinExistence type="inferred from homology"/>
<dbReference type="AlphaFoldDB" id="A0A3S2YLZ6"/>
<keyword evidence="3" id="KW-0732">Signal</keyword>
<dbReference type="FunFam" id="3.40.190.10:FF:000050">
    <property type="entry name" value="Sulfonate ABC transporter substrate-binding protein"/>
    <property type="match status" value="1"/>
</dbReference>